<evidence type="ECO:0000313" key="4">
    <source>
        <dbReference type="EMBL" id="CCQ90171.1"/>
    </source>
</evidence>
<dbReference type="EMBL" id="CAQJ01000028">
    <property type="protein sequence ID" value="CCQ90171.1"/>
    <property type="molecule type" value="Genomic_DNA"/>
</dbReference>
<dbReference type="InterPro" id="IPR005584">
    <property type="entry name" value="DNA_gyrase_inhibitor_YacG"/>
</dbReference>
<dbReference type="FunCoup" id="M1YI86">
    <property type="interactions" value="44"/>
</dbReference>
<evidence type="ECO:0000256" key="2">
    <source>
        <dbReference type="ARBA" id="ARBA00022833"/>
    </source>
</evidence>
<dbReference type="STRING" id="1266370.NITGR_250084"/>
<proteinExistence type="inferred from homology"/>
<feature type="region of interest" description="Disordered" evidence="3">
    <location>
        <begin position="63"/>
        <end position="83"/>
    </location>
</feature>
<accession>M1YI86</accession>
<evidence type="ECO:0008006" key="6">
    <source>
        <dbReference type="Google" id="ProtNLM"/>
    </source>
</evidence>
<evidence type="ECO:0000256" key="3">
    <source>
        <dbReference type="SAM" id="MobiDB-lite"/>
    </source>
</evidence>
<dbReference type="AlphaFoldDB" id="M1YI86"/>
<name>M1YI86_NITG3</name>
<reference evidence="4 5" key="1">
    <citation type="journal article" date="2013" name="Front. Microbiol.">
        <title>The genome of Nitrospina gracilis illuminates the metabolism and evolution of the major marine nitrite oxidizer.</title>
        <authorList>
            <person name="Luecker S."/>
            <person name="Nowka B."/>
            <person name="Rattei T."/>
            <person name="Spieck E."/>
            <person name="and Daims H."/>
        </authorList>
    </citation>
    <scope>NUCLEOTIDE SEQUENCE [LARGE SCALE GENOMIC DNA]</scope>
    <source>
        <strain evidence="4 5">3/211</strain>
    </source>
</reference>
<keyword evidence="2" id="KW-0862">Zinc</keyword>
<dbReference type="Pfam" id="PF03884">
    <property type="entry name" value="YacG"/>
    <property type="match status" value="1"/>
</dbReference>
<evidence type="ECO:0000313" key="5">
    <source>
        <dbReference type="Proteomes" id="UP000011704"/>
    </source>
</evidence>
<gene>
    <name evidence="4" type="ORF">NITGR_250084</name>
</gene>
<keyword evidence="5" id="KW-1185">Reference proteome</keyword>
<dbReference type="InParanoid" id="M1YI86"/>
<dbReference type="SUPFAM" id="SSF57716">
    <property type="entry name" value="Glucocorticoid receptor-like (DNA-binding domain)"/>
    <property type="match status" value="1"/>
</dbReference>
<evidence type="ECO:0000256" key="1">
    <source>
        <dbReference type="ARBA" id="ARBA00022723"/>
    </source>
</evidence>
<dbReference type="GO" id="GO:0006355">
    <property type="term" value="P:regulation of DNA-templated transcription"/>
    <property type="evidence" value="ECO:0007669"/>
    <property type="project" value="InterPro"/>
</dbReference>
<organism evidence="4 5">
    <name type="scientific">Nitrospina gracilis (strain 3/211)</name>
    <dbReference type="NCBI Taxonomy" id="1266370"/>
    <lineage>
        <taxon>Bacteria</taxon>
        <taxon>Pseudomonadati</taxon>
        <taxon>Nitrospinota/Tectimicrobiota group</taxon>
        <taxon>Nitrospinota</taxon>
        <taxon>Nitrospinia</taxon>
        <taxon>Nitrospinales</taxon>
        <taxon>Nitrospinaceae</taxon>
        <taxon>Nitrospina</taxon>
    </lineage>
</organism>
<keyword evidence="1" id="KW-0479">Metal-binding</keyword>
<dbReference type="InterPro" id="IPR013088">
    <property type="entry name" value="Znf_NHR/GATA"/>
</dbReference>
<comment type="caution">
    <text evidence="4">The sequence shown here is derived from an EMBL/GenBank/DDBJ whole genome shotgun (WGS) entry which is preliminary data.</text>
</comment>
<dbReference type="PANTHER" id="PTHR36150">
    <property type="entry name" value="DNA GYRASE INHIBITOR YACG"/>
    <property type="match status" value="1"/>
</dbReference>
<dbReference type="HAMAP" id="MF_00649">
    <property type="entry name" value="DNA_gyrase_inhibitor_YacG"/>
    <property type="match status" value="1"/>
</dbReference>
<dbReference type="HOGENOM" id="CLU_2539110_0_0_0"/>
<dbReference type="Proteomes" id="UP000011704">
    <property type="component" value="Unassembled WGS sequence"/>
</dbReference>
<dbReference type="Gene3D" id="3.30.50.10">
    <property type="entry name" value="Erythroid Transcription Factor GATA-1, subunit A"/>
    <property type="match status" value="1"/>
</dbReference>
<protein>
    <recommendedName>
        <fullName evidence="6">DNA gyrase inhibitor YacG</fullName>
    </recommendedName>
</protein>
<dbReference type="GO" id="GO:0008270">
    <property type="term" value="F:zinc ion binding"/>
    <property type="evidence" value="ECO:0007669"/>
    <property type="project" value="InterPro"/>
</dbReference>
<dbReference type="PANTHER" id="PTHR36150:SF1">
    <property type="entry name" value="DNA GYRASE INHIBITOR YACG"/>
    <property type="match status" value="1"/>
</dbReference>
<sequence length="83" mass="9581">MRHTWEWNHTTLNLVMDRCAVSASFLKCPICKKRTEKEGNAFFPFCSERCRLADLGKWLDGAYAIPDTQTPPSPEEPESENNY</sequence>